<evidence type="ECO:0000313" key="2">
    <source>
        <dbReference type="Proteomes" id="UP001519308"/>
    </source>
</evidence>
<comment type="caution">
    <text evidence="1">The sequence shown here is derived from an EMBL/GenBank/DDBJ whole genome shotgun (WGS) entry which is preliminary data.</text>
</comment>
<keyword evidence="2" id="KW-1185">Reference proteome</keyword>
<reference evidence="1 2" key="1">
    <citation type="submission" date="2021-03" db="EMBL/GenBank/DDBJ databases">
        <title>Genomic Encyclopedia of Type Strains, Phase IV (KMG-IV): sequencing the most valuable type-strain genomes for metagenomic binning, comparative biology and taxonomic classification.</title>
        <authorList>
            <person name="Goeker M."/>
        </authorList>
    </citation>
    <scope>NUCLEOTIDE SEQUENCE [LARGE SCALE GENOMIC DNA]</scope>
    <source>
        <strain evidence="1 2">DSM 28650</strain>
    </source>
</reference>
<dbReference type="SUPFAM" id="SSF53474">
    <property type="entry name" value="alpha/beta-Hydrolases"/>
    <property type="match status" value="1"/>
</dbReference>
<dbReference type="EMBL" id="JAGGLL010000019">
    <property type="protein sequence ID" value="MBP2022734.1"/>
    <property type="molecule type" value="Genomic_DNA"/>
</dbReference>
<gene>
    <name evidence="1" type="ORF">J2Z44_002557</name>
</gene>
<dbReference type="Proteomes" id="UP001519308">
    <property type="component" value="Unassembled WGS sequence"/>
</dbReference>
<name>A0ABS4K4L7_9CLOT</name>
<protein>
    <recommendedName>
        <fullName evidence="3">Phospholipase/carboxylesterase/thioesterase domain-containing protein</fullName>
    </recommendedName>
</protein>
<proteinExistence type="predicted"/>
<organism evidence="1 2">
    <name type="scientific">Clostridium punense</name>
    <dbReference type="NCBI Taxonomy" id="1054297"/>
    <lineage>
        <taxon>Bacteria</taxon>
        <taxon>Bacillati</taxon>
        <taxon>Bacillota</taxon>
        <taxon>Clostridia</taxon>
        <taxon>Eubacteriales</taxon>
        <taxon>Clostridiaceae</taxon>
        <taxon>Clostridium</taxon>
    </lineage>
</organism>
<evidence type="ECO:0000313" key="1">
    <source>
        <dbReference type="EMBL" id="MBP2022734.1"/>
    </source>
</evidence>
<evidence type="ECO:0008006" key="3">
    <source>
        <dbReference type="Google" id="ProtNLM"/>
    </source>
</evidence>
<sequence length="317" mass="36363">MRYEKYWIMESEVNTLYNQSRYKEALTILEKSSEYLIQDEYEKYEFNIRTSKAIFYCLEKRFEEALNIMESLVSEGLACDNDIFEMLPMKENIRYVKLKEKNNINLEKAGKEAKSKFIVHTPKDYTSEKKYPLVIALHGDPGSIDEFSQYWKPEEFLNNDFIFAYIQSSQLLIQLGYGWTGNLLISRNEIKECYKVISEQYSIDHGCVVIGGFSGGAIAAMEVTMNNDIPIKGFIALGPGLTESFNKESVRLASKRGVKAVLMEGEVIVNSSELEDMMNTFEESDLLYKFIVNEGIGHAVPRDLSCKLSEAIKFICN</sequence>
<accession>A0ABS4K4L7</accession>
<dbReference type="RefSeq" id="WP_209649622.1">
    <property type="nucleotide sequence ID" value="NZ_JAGGLL010000019.1"/>
</dbReference>
<dbReference type="Gene3D" id="3.40.50.1820">
    <property type="entry name" value="alpha/beta hydrolase"/>
    <property type="match status" value="1"/>
</dbReference>
<dbReference type="InterPro" id="IPR029058">
    <property type="entry name" value="AB_hydrolase_fold"/>
</dbReference>